<evidence type="ECO:0000256" key="9">
    <source>
        <dbReference type="ARBA" id="ARBA00026105"/>
    </source>
</evidence>
<dbReference type="OrthoDB" id="3781271at2759"/>
<dbReference type="AlphaFoldDB" id="A0A0C9W695"/>
<dbReference type="InterPro" id="IPR054579">
    <property type="entry name" value="GCE-like_dom"/>
</dbReference>
<keyword evidence="12" id="KW-1185">Reference proteome</keyword>
<evidence type="ECO:0000256" key="6">
    <source>
        <dbReference type="ARBA" id="ARBA00022801"/>
    </source>
</evidence>
<proteinExistence type="inferred from homology"/>
<dbReference type="InterPro" id="IPR029058">
    <property type="entry name" value="AB_hydrolase_fold"/>
</dbReference>
<keyword evidence="3" id="KW-0719">Serine esterase</keyword>
<comment type="similarity">
    <text evidence="2">Belongs to the carbohydrate esterase 15 (CE15) family.</text>
</comment>
<gene>
    <name evidence="11" type="ORF">HYDPIDRAFT_176524</name>
</gene>
<sequence length="422" mass="45416">MPSLATYIWPPSTLNSSIINSNSLTAPGDAPSREKCTRFFDAHPSCSTVPQTISDYNDNALPDPFTFANGIKVTNAVEWECRRNEIISFIQGYEAGVLPPRPPQLSGSFSNNSLTVTAGGVGGSGNSITWTSTITYPNGTAPSNGWPLLIGYDGGSIPVPSGVALLTFNTETFAQQDTTASRGVGQFYNLYGANASASALTAWTWGVSRVIDVLEVTPAARIDTNKIAITGCSRDGKGALTTGAFEPRIALTVVQESGSGGAACWRLSLYEQEEGSDVQTATEIVTENVWFSTTFDNYVNNLSILPYDHHLLAALIAPRGLLVLDNTDVVWLSPVSNYGCMSAARSVYEALGVEYNMGFMQQGGHAHCAFPSNQTTFLDAFFDKFLLGQTEADTDVFLTNNVWNGVTWVASNWTNWATPRLF</sequence>
<evidence type="ECO:0000256" key="2">
    <source>
        <dbReference type="ARBA" id="ARBA00010092"/>
    </source>
</evidence>
<evidence type="ECO:0000256" key="5">
    <source>
        <dbReference type="ARBA" id="ARBA00022729"/>
    </source>
</evidence>
<evidence type="ECO:0000256" key="7">
    <source>
        <dbReference type="ARBA" id="ARBA00023185"/>
    </source>
</evidence>
<dbReference type="GO" id="GO:0005576">
    <property type="term" value="C:extracellular region"/>
    <property type="evidence" value="ECO:0007669"/>
    <property type="project" value="UniProtKB-SubCell"/>
</dbReference>
<dbReference type="GO" id="GO:0052689">
    <property type="term" value="F:carboxylic ester hydrolase activity"/>
    <property type="evidence" value="ECO:0007669"/>
    <property type="project" value="UniProtKB-KW"/>
</dbReference>
<evidence type="ECO:0000256" key="1">
    <source>
        <dbReference type="ARBA" id="ARBA00004613"/>
    </source>
</evidence>
<keyword evidence="5" id="KW-0732">Signal</keyword>
<dbReference type="Gene3D" id="3.40.50.1820">
    <property type="entry name" value="alpha/beta hydrolase"/>
    <property type="match status" value="1"/>
</dbReference>
<dbReference type="HOGENOM" id="CLU_028869_1_1_1"/>
<dbReference type="EC" id="3.1.1.117" evidence="9"/>
<dbReference type="SUPFAM" id="SSF53474">
    <property type="entry name" value="alpha/beta-Hydrolases"/>
    <property type="match status" value="1"/>
</dbReference>
<dbReference type="GO" id="GO:0046274">
    <property type="term" value="P:lignin catabolic process"/>
    <property type="evidence" value="ECO:0007669"/>
    <property type="project" value="UniProtKB-KW"/>
</dbReference>
<comment type="catalytic activity">
    <reaction evidence="8">
        <text>a 4-O-methyl-alpha-D-glucuronosyl ester derivative + H2O = 4-O-methyl-alpha-D-glucuronate derivative + an alcohol + H(+)</text>
        <dbReference type="Rhea" id="RHEA:67452"/>
        <dbReference type="ChEBI" id="CHEBI:15377"/>
        <dbReference type="ChEBI" id="CHEBI:15378"/>
        <dbReference type="ChEBI" id="CHEBI:30879"/>
        <dbReference type="ChEBI" id="CHEBI:171667"/>
        <dbReference type="ChEBI" id="CHEBI:171668"/>
        <dbReference type="EC" id="3.1.1.117"/>
    </reaction>
    <physiologicalReaction direction="left-to-right" evidence="8">
        <dbReference type="Rhea" id="RHEA:67453"/>
    </physiologicalReaction>
</comment>
<dbReference type="EMBL" id="KN839855">
    <property type="protein sequence ID" value="KIJ62413.1"/>
    <property type="molecule type" value="Genomic_DNA"/>
</dbReference>
<evidence type="ECO:0000256" key="4">
    <source>
        <dbReference type="ARBA" id="ARBA00022525"/>
    </source>
</evidence>
<organism evidence="11 12">
    <name type="scientific">Hydnomerulius pinastri MD-312</name>
    <dbReference type="NCBI Taxonomy" id="994086"/>
    <lineage>
        <taxon>Eukaryota</taxon>
        <taxon>Fungi</taxon>
        <taxon>Dikarya</taxon>
        <taxon>Basidiomycota</taxon>
        <taxon>Agaricomycotina</taxon>
        <taxon>Agaricomycetes</taxon>
        <taxon>Agaricomycetidae</taxon>
        <taxon>Boletales</taxon>
        <taxon>Boletales incertae sedis</taxon>
        <taxon>Leucogyrophana</taxon>
    </lineage>
</organism>
<keyword evidence="4" id="KW-0964">Secreted</keyword>
<accession>A0A0C9W695</accession>
<evidence type="ECO:0000259" key="10">
    <source>
        <dbReference type="Pfam" id="PF22244"/>
    </source>
</evidence>
<evidence type="ECO:0000313" key="11">
    <source>
        <dbReference type="EMBL" id="KIJ62413.1"/>
    </source>
</evidence>
<feature type="domain" description="4-O-methyl-glucuronoyl methylesterase-like" evidence="10">
    <location>
        <begin position="124"/>
        <end position="352"/>
    </location>
</feature>
<keyword evidence="6" id="KW-0378">Hydrolase</keyword>
<dbReference type="Proteomes" id="UP000053820">
    <property type="component" value="Unassembled WGS sequence"/>
</dbReference>
<evidence type="ECO:0000313" key="12">
    <source>
        <dbReference type="Proteomes" id="UP000053820"/>
    </source>
</evidence>
<evidence type="ECO:0000256" key="3">
    <source>
        <dbReference type="ARBA" id="ARBA00022487"/>
    </source>
</evidence>
<name>A0A0C9W695_9AGAM</name>
<evidence type="ECO:0000256" key="8">
    <source>
        <dbReference type="ARBA" id="ARBA00024511"/>
    </source>
</evidence>
<comment type="subcellular location">
    <subcellularLocation>
        <location evidence="1">Secreted</location>
    </subcellularLocation>
</comment>
<keyword evidence="7" id="KW-0439">Lignin degradation</keyword>
<dbReference type="ESTHER" id="9homo-a0a0c9w695">
    <property type="family name" value="Glucuronoyl_esterase"/>
</dbReference>
<protein>
    <recommendedName>
        <fullName evidence="9">(4-O-methyl)-D-glucuronate--lignin esterase</fullName>
        <ecNumber evidence="9">3.1.1.117</ecNumber>
    </recommendedName>
</protein>
<dbReference type="Pfam" id="PF22244">
    <property type="entry name" value="GCE_fung"/>
    <property type="match status" value="1"/>
</dbReference>
<reference evidence="11 12" key="1">
    <citation type="submission" date="2014-04" db="EMBL/GenBank/DDBJ databases">
        <title>Evolutionary Origins and Diversification of the Mycorrhizal Mutualists.</title>
        <authorList>
            <consortium name="DOE Joint Genome Institute"/>
            <consortium name="Mycorrhizal Genomics Consortium"/>
            <person name="Kohler A."/>
            <person name="Kuo A."/>
            <person name="Nagy L.G."/>
            <person name="Floudas D."/>
            <person name="Copeland A."/>
            <person name="Barry K.W."/>
            <person name="Cichocki N."/>
            <person name="Veneault-Fourrey C."/>
            <person name="LaButti K."/>
            <person name="Lindquist E.A."/>
            <person name="Lipzen A."/>
            <person name="Lundell T."/>
            <person name="Morin E."/>
            <person name="Murat C."/>
            <person name="Riley R."/>
            <person name="Ohm R."/>
            <person name="Sun H."/>
            <person name="Tunlid A."/>
            <person name="Henrissat B."/>
            <person name="Grigoriev I.V."/>
            <person name="Hibbett D.S."/>
            <person name="Martin F."/>
        </authorList>
    </citation>
    <scope>NUCLEOTIDE SEQUENCE [LARGE SCALE GENOMIC DNA]</scope>
    <source>
        <strain evidence="11 12">MD-312</strain>
    </source>
</reference>